<dbReference type="InterPro" id="IPR035386">
    <property type="entry name" value="Arm-DNA-bind_5"/>
</dbReference>
<dbReference type="AlphaFoldDB" id="A0A369PX68"/>
<proteinExistence type="predicted"/>
<evidence type="ECO:0000313" key="3">
    <source>
        <dbReference type="Proteomes" id="UP000253961"/>
    </source>
</evidence>
<protein>
    <recommendedName>
        <fullName evidence="1">Arm DNA-binding domain-containing protein</fullName>
    </recommendedName>
</protein>
<dbReference type="Proteomes" id="UP000253961">
    <property type="component" value="Unassembled WGS sequence"/>
</dbReference>
<dbReference type="OrthoDB" id="1098628at2"/>
<comment type="caution">
    <text evidence="2">The sequence shown here is derived from an EMBL/GenBank/DDBJ whole genome shotgun (WGS) entry which is preliminary data.</text>
</comment>
<dbReference type="RefSeq" id="WP_115403966.1">
    <property type="nucleotide sequence ID" value="NZ_QPKV01000007.1"/>
</dbReference>
<sequence>MKSDQTLTILFWYLKSKADSNGFAPIICRISIDGSNEEFSIAHKVHVDHCDIDTKRVKTAKNAKVINSTINGIQSNLETQFTVLKTQHETISPLMLKNAYNNLPVDHKKGSKRSDVKKMPTLLELTDQPLTFRR</sequence>
<accession>A0A369PX68</accession>
<organism evidence="2 3">
    <name type="scientific">Pedobacter chinensis</name>
    <dbReference type="NCBI Taxonomy" id="2282421"/>
    <lineage>
        <taxon>Bacteria</taxon>
        <taxon>Pseudomonadati</taxon>
        <taxon>Bacteroidota</taxon>
        <taxon>Sphingobacteriia</taxon>
        <taxon>Sphingobacteriales</taxon>
        <taxon>Sphingobacteriaceae</taxon>
        <taxon>Pedobacter</taxon>
    </lineage>
</organism>
<keyword evidence="3" id="KW-1185">Reference proteome</keyword>
<gene>
    <name evidence="2" type="ORF">DU508_16980</name>
</gene>
<evidence type="ECO:0000313" key="2">
    <source>
        <dbReference type="EMBL" id="RDC55269.1"/>
    </source>
</evidence>
<dbReference type="Pfam" id="PF17293">
    <property type="entry name" value="Arm-DNA-bind_5"/>
    <property type="match status" value="1"/>
</dbReference>
<feature type="domain" description="Arm DNA-binding" evidence="1">
    <location>
        <begin position="14"/>
        <end position="95"/>
    </location>
</feature>
<reference evidence="2 3" key="1">
    <citation type="submission" date="2018-07" db="EMBL/GenBank/DDBJ databases">
        <title>Pedobacter sp. nov., isolated from soil.</title>
        <authorList>
            <person name="Zhou L.Y."/>
            <person name="Du Z.J."/>
        </authorList>
    </citation>
    <scope>NUCLEOTIDE SEQUENCE [LARGE SCALE GENOMIC DNA]</scope>
    <source>
        <strain evidence="2 3">JDX94</strain>
    </source>
</reference>
<dbReference type="EMBL" id="QPKV01000007">
    <property type="protein sequence ID" value="RDC55269.1"/>
    <property type="molecule type" value="Genomic_DNA"/>
</dbReference>
<name>A0A369PX68_9SPHI</name>
<evidence type="ECO:0000259" key="1">
    <source>
        <dbReference type="Pfam" id="PF17293"/>
    </source>
</evidence>